<comment type="similarity">
    <text evidence="3 8">Belongs to the inositol monophosphatase superfamily.</text>
</comment>
<dbReference type="InterPro" id="IPR000760">
    <property type="entry name" value="Inositol_monophosphatase-like"/>
</dbReference>
<evidence type="ECO:0000256" key="7">
    <source>
        <dbReference type="PIRSR" id="PIRSR600760-2"/>
    </source>
</evidence>
<dbReference type="FunFam" id="3.40.190.80:FF:000002">
    <property type="entry name" value="Inositol-1-monophosphatase"/>
    <property type="match status" value="1"/>
</dbReference>
<sequence length="261" mass="29134">MNLEQLCQEVISLSTEVGNFIRDENIKASDVEIKSKNSLVTYVDKTAEKRLVDGLSVLIPEAGFIAEEGTSIKKGEVYNWIIDPLDGTTNFIHGLPVYCISIALRKENQIILGVIFEITSSECFYAWENSAAFLNGKPIHVSETDDLSQSLIATGFPYYNYDRLTEYMQLLQHFMKETRGIRRLGSAAMDLAYVACGRMDGFFEYSLNAWDVAAGAFIVQQAGGQVCDFSGGDDYLFGREIIASNSNLHASFLMSIKNYME</sequence>
<evidence type="ECO:0000256" key="4">
    <source>
        <dbReference type="ARBA" id="ARBA00022723"/>
    </source>
</evidence>
<evidence type="ECO:0000313" key="10">
    <source>
        <dbReference type="Proteomes" id="UP000470771"/>
    </source>
</evidence>
<dbReference type="PANTHER" id="PTHR20854">
    <property type="entry name" value="INOSITOL MONOPHOSPHATASE"/>
    <property type="match status" value="1"/>
</dbReference>
<dbReference type="Proteomes" id="UP000470771">
    <property type="component" value="Unassembled WGS sequence"/>
</dbReference>
<comment type="caution">
    <text evidence="9">The sequence shown here is derived from an EMBL/GenBank/DDBJ whole genome shotgun (WGS) entry which is preliminary data.</text>
</comment>
<dbReference type="InterPro" id="IPR022337">
    <property type="entry name" value="Inositol_monophosphatase_SuhB"/>
</dbReference>
<dbReference type="Pfam" id="PF00459">
    <property type="entry name" value="Inositol_P"/>
    <property type="match status" value="1"/>
</dbReference>
<dbReference type="CDD" id="cd01639">
    <property type="entry name" value="IMPase"/>
    <property type="match status" value="1"/>
</dbReference>
<comment type="cofactor">
    <cofactor evidence="2 7 8">
        <name>Mg(2+)</name>
        <dbReference type="ChEBI" id="CHEBI:18420"/>
    </cofactor>
</comment>
<gene>
    <name evidence="9" type="ORF">GQN54_11900</name>
</gene>
<dbReference type="InterPro" id="IPR020550">
    <property type="entry name" value="Inositol_monophosphatase_CS"/>
</dbReference>
<dbReference type="PANTHER" id="PTHR20854:SF4">
    <property type="entry name" value="INOSITOL-1-MONOPHOSPHATASE-RELATED"/>
    <property type="match status" value="1"/>
</dbReference>
<dbReference type="GO" id="GO:0008934">
    <property type="term" value="F:inositol monophosphate 1-phosphatase activity"/>
    <property type="evidence" value="ECO:0007669"/>
    <property type="project" value="InterPro"/>
</dbReference>
<dbReference type="InterPro" id="IPR033942">
    <property type="entry name" value="IMPase"/>
</dbReference>
<organism evidence="9 10">
    <name type="scientific">Acidiluteibacter ferrifornacis</name>
    <dbReference type="NCBI Taxonomy" id="2692424"/>
    <lineage>
        <taxon>Bacteria</taxon>
        <taxon>Pseudomonadati</taxon>
        <taxon>Bacteroidota</taxon>
        <taxon>Flavobacteriia</taxon>
        <taxon>Flavobacteriales</taxon>
        <taxon>Cryomorphaceae</taxon>
        <taxon>Acidiluteibacter</taxon>
    </lineage>
</organism>
<dbReference type="PROSITE" id="PS00629">
    <property type="entry name" value="IMP_1"/>
    <property type="match status" value="1"/>
</dbReference>
<keyword evidence="5 8" id="KW-0378">Hydrolase</keyword>
<evidence type="ECO:0000313" key="9">
    <source>
        <dbReference type="EMBL" id="NBG66820.1"/>
    </source>
</evidence>
<dbReference type="Gene3D" id="3.40.190.80">
    <property type="match status" value="1"/>
</dbReference>
<proteinExistence type="inferred from homology"/>
<accession>A0A6N9NNI5</accession>
<dbReference type="GO" id="GO:0007165">
    <property type="term" value="P:signal transduction"/>
    <property type="evidence" value="ECO:0007669"/>
    <property type="project" value="TreeGrafter"/>
</dbReference>
<protein>
    <recommendedName>
        <fullName evidence="8">Inositol-1-monophosphatase</fullName>
        <ecNumber evidence="8">3.1.3.25</ecNumber>
    </recommendedName>
</protein>
<keyword evidence="6 7" id="KW-0460">Magnesium</keyword>
<dbReference type="RefSeq" id="WP_160633777.1">
    <property type="nucleotide sequence ID" value="NZ_WWNE01000011.1"/>
</dbReference>
<dbReference type="PRINTS" id="PR01959">
    <property type="entry name" value="SBIMPHPHTASE"/>
</dbReference>
<keyword evidence="10" id="KW-1185">Reference proteome</keyword>
<evidence type="ECO:0000256" key="6">
    <source>
        <dbReference type="ARBA" id="ARBA00022842"/>
    </source>
</evidence>
<feature type="binding site" evidence="7">
    <location>
        <position position="67"/>
    </location>
    <ligand>
        <name>Mg(2+)</name>
        <dbReference type="ChEBI" id="CHEBI:18420"/>
        <label>1</label>
        <note>catalytic</note>
    </ligand>
</feature>
<feature type="binding site" evidence="7">
    <location>
        <position position="211"/>
    </location>
    <ligand>
        <name>Mg(2+)</name>
        <dbReference type="ChEBI" id="CHEBI:18420"/>
        <label>1</label>
        <note>catalytic</note>
    </ligand>
</feature>
<dbReference type="PRINTS" id="PR00377">
    <property type="entry name" value="IMPHPHTASES"/>
</dbReference>
<dbReference type="GO" id="GO:0046872">
    <property type="term" value="F:metal ion binding"/>
    <property type="evidence" value="ECO:0007669"/>
    <property type="project" value="UniProtKB-KW"/>
</dbReference>
<evidence type="ECO:0000256" key="3">
    <source>
        <dbReference type="ARBA" id="ARBA00009759"/>
    </source>
</evidence>
<evidence type="ECO:0000256" key="1">
    <source>
        <dbReference type="ARBA" id="ARBA00001033"/>
    </source>
</evidence>
<feature type="binding site" evidence="7">
    <location>
        <position position="85"/>
    </location>
    <ligand>
        <name>Mg(2+)</name>
        <dbReference type="ChEBI" id="CHEBI:18420"/>
        <label>1</label>
        <note>catalytic</note>
    </ligand>
</feature>
<dbReference type="PROSITE" id="PS00630">
    <property type="entry name" value="IMP_2"/>
    <property type="match status" value="1"/>
</dbReference>
<dbReference type="Gene3D" id="3.30.540.10">
    <property type="entry name" value="Fructose-1,6-Bisphosphatase, subunit A, domain 1"/>
    <property type="match status" value="1"/>
</dbReference>
<feature type="binding site" evidence="7">
    <location>
        <position position="83"/>
    </location>
    <ligand>
        <name>Mg(2+)</name>
        <dbReference type="ChEBI" id="CHEBI:18420"/>
        <label>1</label>
        <note>catalytic</note>
    </ligand>
</feature>
<comment type="catalytic activity">
    <reaction evidence="1 8">
        <text>a myo-inositol phosphate + H2O = myo-inositol + phosphate</text>
        <dbReference type="Rhea" id="RHEA:24056"/>
        <dbReference type="ChEBI" id="CHEBI:15377"/>
        <dbReference type="ChEBI" id="CHEBI:17268"/>
        <dbReference type="ChEBI" id="CHEBI:43474"/>
        <dbReference type="ChEBI" id="CHEBI:84139"/>
        <dbReference type="EC" id="3.1.3.25"/>
    </reaction>
</comment>
<evidence type="ECO:0000256" key="5">
    <source>
        <dbReference type="ARBA" id="ARBA00022801"/>
    </source>
</evidence>
<keyword evidence="4 7" id="KW-0479">Metal-binding</keyword>
<dbReference type="EC" id="3.1.3.25" evidence="8"/>
<evidence type="ECO:0000256" key="8">
    <source>
        <dbReference type="RuleBase" id="RU364068"/>
    </source>
</evidence>
<reference evidence="9 10" key="1">
    <citation type="submission" date="2019-12" db="EMBL/GenBank/DDBJ databases">
        <authorList>
            <person name="Zhao J."/>
        </authorList>
    </citation>
    <scope>NUCLEOTIDE SEQUENCE [LARGE SCALE GENOMIC DNA]</scope>
    <source>
        <strain evidence="9 10">S-15</strain>
    </source>
</reference>
<feature type="binding site" evidence="7">
    <location>
        <position position="86"/>
    </location>
    <ligand>
        <name>Mg(2+)</name>
        <dbReference type="ChEBI" id="CHEBI:18420"/>
        <label>1</label>
        <note>catalytic</note>
    </ligand>
</feature>
<dbReference type="GO" id="GO:0006020">
    <property type="term" value="P:inositol metabolic process"/>
    <property type="evidence" value="ECO:0007669"/>
    <property type="project" value="TreeGrafter"/>
</dbReference>
<dbReference type="GO" id="GO:0046854">
    <property type="term" value="P:phosphatidylinositol phosphate biosynthetic process"/>
    <property type="evidence" value="ECO:0007669"/>
    <property type="project" value="InterPro"/>
</dbReference>
<name>A0A6N9NNI5_9FLAO</name>
<dbReference type="SUPFAM" id="SSF56655">
    <property type="entry name" value="Carbohydrate phosphatase"/>
    <property type="match status" value="1"/>
</dbReference>
<dbReference type="AlphaFoldDB" id="A0A6N9NNI5"/>
<dbReference type="EMBL" id="WWNE01000011">
    <property type="protein sequence ID" value="NBG66820.1"/>
    <property type="molecule type" value="Genomic_DNA"/>
</dbReference>
<dbReference type="InterPro" id="IPR020583">
    <property type="entry name" value="Inositol_monoP_metal-BS"/>
</dbReference>
<evidence type="ECO:0000256" key="2">
    <source>
        <dbReference type="ARBA" id="ARBA00001946"/>
    </source>
</evidence>